<keyword evidence="10" id="KW-0739">Sodium transport</keyword>
<keyword evidence="6 12" id="KW-1133">Transmembrane helix</keyword>
<dbReference type="Gene3D" id="1.20.1730.10">
    <property type="entry name" value="Sodium/glucose cotransporter"/>
    <property type="match status" value="1"/>
</dbReference>
<dbReference type="EMBL" id="OC928565">
    <property type="protein sequence ID" value="CAD7657822.1"/>
    <property type="molecule type" value="Genomic_DNA"/>
</dbReference>
<evidence type="ECO:0000256" key="3">
    <source>
        <dbReference type="ARBA" id="ARBA00022448"/>
    </source>
</evidence>
<evidence type="ECO:0000313" key="13">
    <source>
        <dbReference type="EMBL" id="CAD7657822.1"/>
    </source>
</evidence>
<keyword evidence="9 12" id="KW-0472">Membrane</keyword>
<evidence type="ECO:0000256" key="8">
    <source>
        <dbReference type="ARBA" id="ARBA00023065"/>
    </source>
</evidence>
<dbReference type="GO" id="GO:0015293">
    <property type="term" value="F:symporter activity"/>
    <property type="evidence" value="ECO:0007669"/>
    <property type="project" value="TreeGrafter"/>
</dbReference>
<dbReference type="GO" id="GO:0005886">
    <property type="term" value="C:plasma membrane"/>
    <property type="evidence" value="ECO:0007669"/>
    <property type="project" value="UniProtKB-SubCell"/>
</dbReference>
<evidence type="ECO:0000256" key="6">
    <source>
        <dbReference type="ARBA" id="ARBA00022989"/>
    </source>
</evidence>
<dbReference type="InterPro" id="IPR001734">
    <property type="entry name" value="Na/solute_symporter"/>
</dbReference>
<feature type="transmembrane region" description="Helical" evidence="12">
    <location>
        <begin position="123"/>
        <end position="141"/>
    </location>
</feature>
<feature type="transmembrane region" description="Helical" evidence="12">
    <location>
        <begin position="181"/>
        <end position="201"/>
    </location>
</feature>
<evidence type="ECO:0008006" key="15">
    <source>
        <dbReference type="Google" id="ProtNLM"/>
    </source>
</evidence>
<dbReference type="EMBL" id="CAJPVJ010013740">
    <property type="protein sequence ID" value="CAG2175008.1"/>
    <property type="molecule type" value="Genomic_DNA"/>
</dbReference>
<evidence type="ECO:0000256" key="7">
    <source>
        <dbReference type="ARBA" id="ARBA00023053"/>
    </source>
</evidence>
<proteinExistence type="inferred from homology"/>
<dbReference type="PANTHER" id="PTHR42985">
    <property type="entry name" value="SODIUM-COUPLED MONOCARBOXYLATE TRANSPORTER"/>
    <property type="match status" value="1"/>
</dbReference>
<evidence type="ECO:0000256" key="1">
    <source>
        <dbReference type="ARBA" id="ARBA00004651"/>
    </source>
</evidence>
<protein>
    <recommendedName>
        <fullName evidence="15">Sodium-coupled monocarboxylate transporter 1</fullName>
    </recommendedName>
</protein>
<dbReference type="PANTHER" id="PTHR42985:SF40">
    <property type="entry name" value="LD47995P-RELATED"/>
    <property type="match status" value="1"/>
</dbReference>
<feature type="transmembrane region" description="Helical" evidence="12">
    <location>
        <begin position="12"/>
        <end position="29"/>
    </location>
</feature>
<feature type="transmembrane region" description="Helical" evidence="12">
    <location>
        <begin position="276"/>
        <end position="302"/>
    </location>
</feature>
<evidence type="ECO:0000256" key="5">
    <source>
        <dbReference type="ARBA" id="ARBA00022692"/>
    </source>
</evidence>
<keyword evidence="8" id="KW-0406">Ion transport</keyword>
<keyword evidence="5 12" id="KW-0812">Transmembrane</keyword>
<dbReference type="Pfam" id="PF00474">
    <property type="entry name" value="SSF"/>
    <property type="match status" value="1"/>
</dbReference>
<dbReference type="InterPro" id="IPR038377">
    <property type="entry name" value="Na/Glc_symporter_sf"/>
</dbReference>
<evidence type="ECO:0000313" key="14">
    <source>
        <dbReference type="Proteomes" id="UP000728032"/>
    </source>
</evidence>
<evidence type="ECO:0000256" key="9">
    <source>
        <dbReference type="ARBA" id="ARBA00023136"/>
    </source>
</evidence>
<feature type="transmembrane region" description="Helical" evidence="12">
    <location>
        <begin position="377"/>
        <end position="400"/>
    </location>
</feature>
<evidence type="ECO:0000256" key="11">
    <source>
        <dbReference type="RuleBase" id="RU362091"/>
    </source>
</evidence>
<feature type="transmembrane region" description="Helical" evidence="12">
    <location>
        <begin position="438"/>
        <end position="459"/>
    </location>
</feature>
<dbReference type="CDD" id="cd11492">
    <property type="entry name" value="SLC5sbd_NIS-SMVT"/>
    <property type="match status" value="1"/>
</dbReference>
<feature type="transmembrane region" description="Helical" evidence="12">
    <location>
        <begin position="49"/>
        <end position="75"/>
    </location>
</feature>
<feature type="transmembrane region" description="Helical" evidence="12">
    <location>
        <begin position="81"/>
        <end position="103"/>
    </location>
</feature>
<dbReference type="GO" id="GO:0006814">
    <property type="term" value="P:sodium ion transport"/>
    <property type="evidence" value="ECO:0007669"/>
    <property type="project" value="UniProtKB-KW"/>
</dbReference>
<keyword evidence="7" id="KW-0915">Sodium</keyword>
<accession>A0A7R9QV03</accession>
<organism evidence="13">
    <name type="scientific">Oppiella nova</name>
    <dbReference type="NCBI Taxonomy" id="334625"/>
    <lineage>
        <taxon>Eukaryota</taxon>
        <taxon>Metazoa</taxon>
        <taxon>Ecdysozoa</taxon>
        <taxon>Arthropoda</taxon>
        <taxon>Chelicerata</taxon>
        <taxon>Arachnida</taxon>
        <taxon>Acari</taxon>
        <taxon>Acariformes</taxon>
        <taxon>Sarcoptiformes</taxon>
        <taxon>Oribatida</taxon>
        <taxon>Brachypylina</taxon>
        <taxon>Oppioidea</taxon>
        <taxon>Oppiidae</taxon>
        <taxon>Oppiella</taxon>
    </lineage>
</organism>
<reference evidence="13" key="1">
    <citation type="submission" date="2020-11" db="EMBL/GenBank/DDBJ databases">
        <authorList>
            <person name="Tran Van P."/>
        </authorList>
    </citation>
    <scope>NUCLEOTIDE SEQUENCE</scope>
</reference>
<dbReference type="NCBIfam" id="TIGR00813">
    <property type="entry name" value="sss"/>
    <property type="match status" value="1"/>
</dbReference>
<evidence type="ECO:0000256" key="10">
    <source>
        <dbReference type="ARBA" id="ARBA00023201"/>
    </source>
</evidence>
<feature type="transmembrane region" description="Helical" evidence="12">
    <location>
        <begin position="406"/>
        <end position="431"/>
    </location>
</feature>
<dbReference type="InterPro" id="IPR051163">
    <property type="entry name" value="Sodium:Solute_Symporter_SSF"/>
</dbReference>
<dbReference type="AlphaFoldDB" id="A0A7R9QV03"/>
<name>A0A7R9QV03_9ACAR</name>
<feature type="transmembrane region" description="Helical" evidence="12">
    <location>
        <begin position="514"/>
        <end position="535"/>
    </location>
</feature>
<feature type="transmembrane region" description="Helical" evidence="12">
    <location>
        <begin position="337"/>
        <end position="356"/>
    </location>
</feature>
<feature type="non-terminal residue" evidence="13">
    <location>
        <position position="583"/>
    </location>
</feature>
<keyword evidence="4" id="KW-1003">Cell membrane</keyword>
<dbReference type="Proteomes" id="UP000728032">
    <property type="component" value="Unassembled WGS sequence"/>
</dbReference>
<comment type="similarity">
    <text evidence="2 11">Belongs to the sodium:solute symporter (SSF) (TC 2.A.21) family.</text>
</comment>
<dbReference type="PROSITE" id="PS50283">
    <property type="entry name" value="NA_SOLUT_SYMP_3"/>
    <property type="match status" value="1"/>
</dbReference>
<evidence type="ECO:0000256" key="2">
    <source>
        <dbReference type="ARBA" id="ARBA00006434"/>
    </source>
</evidence>
<evidence type="ECO:0000256" key="12">
    <source>
        <dbReference type="SAM" id="Phobius"/>
    </source>
</evidence>
<sequence length="583" mass="64417">MSESFGVADYLVFLGMLLLSTIIGFYYAWKDRKNTDEEEFLRGGNHMSVMPVCISILASFMSSTSFIGIPVAVYYTGTQFWIVLIPAFLAATLACEVFIPIYYKMKLISVNEYIHRRFQSHKLRVMCNVSVLLALVPFFGVELYAPAVALSIVTEMSIPSSIVVMGLVVTVYTSMGGLKGVIWTDFFQFAVMVFGLVSVAVTGADVAGGMAKAFDKAYLGGRIEFWNMTFDVYSNNSFWVMFIGFTILWCGTLSTSQLMVQRAVCMPTLASAKKALYFAIPGFLTMISLTVCIGVLMFAHYYDCDPMLSGRVTRPDQLLPYFVLDIFRNTYPGMTGVFVACIFGSSLSTLSSGLNAMASIIWDDYAKQALTCIPSRWGVYATKLLAVGIGFASIGCAFVLKEVKSIFEAVIMLYGASNGPMFGLFCLGLFFPWANSWGCGLGMAVGQAFCLWITVGSVVDKRSLFDVLPTSTEGCAAQNISVLYPGANLTSLTHYKPAPYYPTGFDMVHHLSPFFVPTIGFVITLIVGNVISLLTKGNKDNPIDKNLVHFDICHNLEKLLPKSWRQFHEKDTEKTDLKDHTKY</sequence>
<evidence type="ECO:0000256" key="4">
    <source>
        <dbReference type="ARBA" id="ARBA00022475"/>
    </source>
</evidence>
<comment type="subcellular location">
    <subcellularLocation>
        <location evidence="1">Cell membrane</location>
        <topology evidence="1">Multi-pass membrane protein</topology>
    </subcellularLocation>
</comment>
<feature type="transmembrane region" description="Helical" evidence="12">
    <location>
        <begin position="237"/>
        <end position="255"/>
    </location>
</feature>
<dbReference type="OrthoDB" id="6500544at2759"/>
<keyword evidence="3" id="KW-0813">Transport</keyword>
<keyword evidence="14" id="KW-1185">Reference proteome</keyword>
<gene>
    <name evidence="13" type="ORF">ONB1V03_LOCUS14447</name>
</gene>